<reference evidence="2" key="1">
    <citation type="submission" date="2022-01" db="EMBL/GenBank/DDBJ databases">
        <title>Nocardioidaceae gen. sp. A5X3R13.</title>
        <authorList>
            <person name="Lopez Marin M.A."/>
            <person name="Uhlik O."/>
        </authorList>
    </citation>
    <scope>NUCLEOTIDE SEQUENCE</scope>
    <source>
        <strain evidence="2">A5X3R13</strain>
    </source>
</reference>
<dbReference type="EMBL" id="CP094970">
    <property type="protein sequence ID" value="UYM07143.1"/>
    <property type="molecule type" value="Genomic_DNA"/>
</dbReference>
<gene>
    <name evidence="2" type="ORF">L0C25_08715</name>
</gene>
<evidence type="ECO:0000313" key="2">
    <source>
        <dbReference type="EMBL" id="UYM07143.1"/>
    </source>
</evidence>
<name>A0AA46TL56_9ACTN</name>
<dbReference type="Proteomes" id="UP001164390">
    <property type="component" value="Chromosome"/>
</dbReference>
<dbReference type="RefSeq" id="WP_271636088.1">
    <property type="nucleotide sequence ID" value="NZ_CP094970.1"/>
</dbReference>
<feature type="region of interest" description="Disordered" evidence="1">
    <location>
        <begin position="1"/>
        <end position="26"/>
    </location>
</feature>
<keyword evidence="3" id="KW-1185">Reference proteome</keyword>
<feature type="compositionally biased region" description="Low complexity" evidence="1">
    <location>
        <begin position="1"/>
        <end position="18"/>
    </location>
</feature>
<dbReference type="AlphaFoldDB" id="A0AA46TL56"/>
<dbReference type="KEGG" id="sgrg:L0C25_08715"/>
<proteinExistence type="predicted"/>
<sequence>MAPRTTTTTAERAPNTPAHGDGDSSDLARRVRLTAWVLALAVRSAADLVTTRGTRHA</sequence>
<evidence type="ECO:0000256" key="1">
    <source>
        <dbReference type="SAM" id="MobiDB-lite"/>
    </source>
</evidence>
<evidence type="ECO:0000313" key="3">
    <source>
        <dbReference type="Proteomes" id="UP001164390"/>
    </source>
</evidence>
<protein>
    <submittedName>
        <fullName evidence="2">Uncharacterized protein</fullName>
    </submittedName>
</protein>
<accession>A0AA46TL56</accession>
<organism evidence="2 3">
    <name type="scientific">Solicola gregarius</name>
    <dbReference type="NCBI Taxonomy" id="2908642"/>
    <lineage>
        <taxon>Bacteria</taxon>
        <taxon>Bacillati</taxon>
        <taxon>Actinomycetota</taxon>
        <taxon>Actinomycetes</taxon>
        <taxon>Propionibacteriales</taxon>
        <taxon>Nocardioidaceae</taxon>
        <taxon>Solicola</taxon>
    </lineage>
</organism>